<organism evidence="2 3">
    <name type="scientific">Streptomyces ehimensis</name>
    <dbReference type="NCBI Taxonomy" id="68195"/>
    <lineage>
        <taxon>Bacteria</taxon>
        <taxon>Bacillati</taxon>
        <taxon>Actinomycetota</taxon>
        <taxon>Actinomycetes</taxon>
        <taxon>Kitasatosporales</taxon>
        <taxon>Streptomycetaceae</taxon>
        <taxon>Streptomyces</taxon>
    </lineage>
</organism>
<keyword evidence="1" id="KW-0812">Transmembrane</keyword>
<accession>A0ABV9BDP1</accession>
<keyword evidence="1" id="KW-1133">Transmembrane helix</keyword>
<evidence type="ECO:0000256" key="1">
    <source>
        <dbReference type="SAM" id="Phobius"/>
    </source>
</evidence>
<dbReference type="Proteomes" id="UP001595990">
    <property type="component" value="Unassembled WGS sequence"/>
</dbReference>
<reference evidence="3" key="1">
    <citation type="journal article" date="2019" name="Int. J. Syst. Evol. Microbiol.">
        <title>The Global Catalogue of Microorganisms (GCM) 10K type strain sequencing project: providing services to taxonomists for standard genome sequencing and annotation.</title>
        <authorList>
            <consortium name="The Broad Institute Genomics Platform"/>
            <consortium name="The Broad Institute Genome Sequencing Center for Infectious Disease"/>
            <person name="Wu L."/>
            <person name="Ma J."/>
        </authorList>
    </citation>
    <scope>NUCLEOTIDE SEQUENCE [LARGE SCALE GENOMIC DNA]</scope>
    <source>
        <strain evidence="3">CECT 8064</strain>
    </source>
</reference>
<name>A0ABV9BDP1_9ACTN</name>
<gene>
    <name evidence="2" type="ORF">ACFPEN_03345</name>
</gene>
<evidence type="ECO:0000313" key="3">
    <source>
        <dbReference type="Proteomes" id="UP001595990"/>
    </source>
</evidence>
<keyword evidence="3" id="KW-1185">Reference proteome</keyword>
<keyword evidence="1" id="KW-0472">Membrane</keyword>
<dbReference type="EMBL" id="JBHSFS010000001">
    <property type="protein sequence ID" value="MFC4511965.1"/>
    <property type="molecule type" value="Genomic_DNA"/>
</dbReference>
<sequence length="102" mass="10979">MPSMKAKAQMCSAPPMGMFFGASLTLVEPMRAEVLLPLYCGAVLAFVLGFVGRREYVRKGALEYERYGEQAKVEGGPGIYVQLVVSMTVAIGAGIWLSSAAW</sequence>
<comment type="caution">
    <text evidence="2">The sequence shown here is derived from an EMBL/GenBank/DDBJ whole genome shotgun (WGS) entry which is preliminary data.</text>
</comment>
<proteinExistence type="predicted"/>
<feature type="transmembrane region" description="Helical" evidence="1">
    <location>
        <begin position="79"/>
        <end position="97"/>
    </location>
</feature>
<evidence type="ECO:0000313" key="2">
    <source>
        <dbReference type="EMBL" id="MFC4511965.1"/>
    </source>
</evidence>
<protein>
    <submittedName>
        <fullName evidence="2">Uncharacterized protein</fullName>
    </submittedName>
</protein>
<feature type="transmembrane region" description="Helical" evidence="1">
    <location>
        <begin position="34"/>
        <end position="52"/>
    </location>
</feature>
<dbReference type="RefSeq" id="WP_417922173.1">
    <property type="nucleotide sequence ID" value="NZ_JBHSFS010000001.1"/>
</dbReference>